<evidence type="ECO:0000256" key="4">
    <source>
        <dbReference type="ARBA" id="ARBA00011098"/>
    </source>
</evidence>
<dbReference type="GO" id="GO:0008237">
    <property type="term" value="F:metallopeptidase activity"/>
    <property type="evidence" value="ECO:0007669"/>
    <property type="project" value="UniProtKB-KW"/>
</dbReference>
<reference evidence="18" key="3">
    <citation type="journal article" date="2017" name="Genome Announc.">
        <title>Genome sequences of Cyberlindnera fabianii 65, Pichia kudriavzevii 129, and Saccharomyces cerevisiae 131 isolated from fermented masau fruits in Zimbabwe.</title>
        <authorList>
            <person name="van Rijswijck I.M.H."/>
            <person name="Derks M.F.L."/>
            <person name="Abee T."/>
            <person name="de Ridder D."/>
            <person name="Smid E.J."/>
        </authorList>
    </citation>
    <scope>NUCLEOTIDE SEQUENCE [LARGE SCALE GENOMIC DNA]</scope>
    <source>
        <strain evidence="18">129</strain>
    </source>
</reference>
<evidence type="ECO:0000313" key="17">
    <source>
        <dbReference type="Proteomes" id="UP000029867"/>
    </source>
</evidence>
<evidence type="ECO:0000256" key="7">
    <source>
        <dbReference type="ARBA" id="ARBA00022670"/>
    </source>
</evidence>
<dbReference type="GO" id="GO:0046872">
    <property type="term" value="F:metal ion binding"/>
    <property type="evidence" value="ECO:0007669"/>
    <property type="project" value="UniProtKB-KW"/>
</dbReference>
<feature type="domain" description="MPN" evidence="14">
    <location>
        <begin position="81"/>
        <end position="219"/>
    </location>
</feature>
<dbReference type="HOGENOM" id="CLU_031199_1_0_1"/>
<evidence type="ECO:0000313" key="16">
    <source>
        <dbReference type="EMBL" id="ONH71916.1"/>
    </source>
</evidence>
<keyword evidence="9" id="KW-0736">Signalosome</keyword>
<organism evidence="15 17">
    <name type="scientific">Pichia kudriavzevii</name>
    <name type="common">Yeast</name>
    <name type="synonym">Issatchenkia orientalis</name>
    <dbReference type="NCBI Taxonomy" id="4909"/>
    <lineage>
        <taxon>Eukaryota</taxon>
        <taxon>Fungi</taxon>
        <taxon>Dikarya</taxon>
        <taxon>Ascomycota</taxon>
        <taxon>Saccharomycotina</taxon>
        <taxon>Pichiomycetes</taxon>
        <taxon>Pichiales</taxon>
        <taxon>Pichiaceae</taxon>
        <taxon>Pichia</taxon>
    </lineage>
</organism>
<dbReference type="PANTHER" id="PTHR10410">
    <property type="entry name" value="EUKARYOTIC TRANSLATION INITIATION FACTOR 3 -RELATED"/>
    <property type="match status" value="1"/>
</dbReference>
<dbReference type="InterPro" id="IPR037518">
    <property type="entry name" value="MPN"/>
</dbReference>
<sequence length="398" mass="45518">MEAYCRLIDQLQEIVRENLQKIQDVSARGPNDLNTAPDVSKRIMMFESDARKIYDNLYKRSDEEDNGCKPWKKYPYYFQTVNVSILAMNKMLTHAISGGSIEIMGMLLGYHHESQLYVLDCYPLPVQGTESRVNPQNDSYEFMLGYLTKLQENGLKKEHVIGWYHSHPGFGCWLSGIDVQTQKLHQGFEDPYVAIVIDPIKSLKDGYINIGAFRTFYDGNKPDTTESSELGWHSKEYYPLDVKLFVNENDQILLDSLDGGQRSYASLTVPHDDRNDKLTRNDDRFELDSNYASLKVWKKMNSLLDSKSFENEKNSVEDVTEQTSTYSGDVKMGFNELMTDPASSAPSGHLNAANINETVDTPDLEKLNIAKTAVEMDLITIQELKKLLVKDVQKRIFR</sequence>
<protein>
    <recommendedName>
        <fullName evidence="5">COP9 signalosome complex subunit 5</fullName>
    </recommendedName>
</protein>
<evidence type="ECO:0000256" key="13">
    <source>
        <dbReference type="ARBA" id="ARBA00023242"/>
    </source>
</evidence>
<evidence type="ECO:0000256" key="5">
    <source>
        <dbReference type="ARBA" id="ARBA00014880"/>
    </source>
</evidence>
<evidence type="ECO:0000259" key="14">
    <source>
        <dbReference type="PROSITE" id="PS50249"/>
    </source>
</evidence>
<dbReference type="Gene3D" id="3.40.140.10">
    <property type="entry name" value="Cytidine Deaminase, domain 2"/>
    <property type="match status" value="1"/>
</dbReference>
<dbReference type="PROSITE" id="PS50249">
    <property type="entry name" value="MPN"/>
    <property type="match status" value="1"/>
</dbReference>
<evidence type="ECO:0000256" key="2">
    <source>
        <dbReference type="ARBA" id="ARBA00004496"/>
    </source>
</evidence>
<comment type="subunit">
    <text evidence="4">Component of the COP9 signalosome (CSN) complex.</text>
</comment>
<reference evidence="16" key="4">
    <citation type="submission" date="2017-01" db="EMBL/GenBank/DDBJ databases">
        <authorList>
            <person name="Mah S.A."/>
            <person name="Swanson W.J."/>
            <person name="Moy G.W."/>
            <person name="Vacquier V.D."/>
        </authorList>
    </citation>
    <scope>NUCLEOTIDE SEQUENCE [LARGE SCALE GENOMIC DNA]</scope>
    <source>
        <strain evidence="16">129</strain>
    </source>
</reference>
<dbReference type="FunFam" id="3.40.140.10:FF:000203">
    <property type="entry name" value="COP9 signalosome complex subunit 5"/>
    <property type="match status" value="1"/>
</dbReference>
<evidence type="ECO:0000313" key="18">
    <source>
        <dbReference type="Proteomes" id="UP000189274"/>
    </source>
</evidence>
<proteinExistence type="inferred from homology"/>
<dbReference type="AlphaFoldDB" id="A0A099P6T5"/>
<dbReference type="InterPro" id="IPR000555">
    <property type="entry name" value="JAMM/MPN+_dom"/>
</dbReference>
<evidence type="ECO:0000256" key="3">
    <source>
        <dbReference type="ARBA" id="ARBA00006008"/>
    </source>
</evidence>
<dbReference type="SMART" id="SM00232">
    <property type="entry name" value="JAB_MPN"/>
    <property type="match status" value="1"/>
</dbReference>
<dbReference type="InterPro" id="IPR050242">
    <property type="entry name" value="JAMM_MPN+_peptidase_M67A"/>
</dbReference>
<reference evidence="15" key="2">
    <citation type="submission" date="2014-08" db="EMBL/GenBank/DDBJ databases">
        <title>Exploiting Issatchenkia orientalis SD108 for Succinic Acid Production.</title>
        <authorList>
            <person name="Xiao H."/>
            <person name="Shao Z."/>
            <person name="Jiang Y."/>
            <person name="Dole S."/>
            <person name="Zhao H."/>
        </authorList>
    </citation>
    <scope>NUCLEOTIDE SEQUENCE [LARGE SCALE GENOMIC DNA]</scope>
    <source>
        <strain evidence="15">SD108</strain>
    </source>
</reference>
<dbReference type="EMBL" id="MQVM01000026">
    <property type="protein sequence ID" value="ONH71916.1"/>
    <property type="molecule type" value="Genomic_DNA"/>
</dbReference>
<keyword evidence="12" id="KW-0482">Metalloprotease</keyword>
<dbReference type="EMBL" id="JQFK01000005">
    <property type="protein sequence ID" value="KGK39907.1"/>
    <property type="molecule type" value="Genomic_DNA"/>
</dbReference>
<dbReference type="GO" id="GO:0005737">
    <property type="term" value="C:cytoplasm"/>
    <property type="evidence" value="ECO:0007669"/>
    <property type="project" value="UniProtKB-SubCell"/>
</dbReference>
<dbReference type="Proteomes" id="UP000029867">
    <property type="component" value="Unassembled WGS sequence"/>
</dbReference>
<dbReference type="SUPFAM" id="SSF102712">
    <property type="entry name" value="JAB1/MPN domain"/>
    <property type="match status" value="1"/>
</dbReference>
<evidence type="ECO:0000256" key="9">
    <source>
        <dbReference type="ARBA" id="ARBA00022790"/>
    </source>
</evidence>
<dbReference type="eggNOG" id="KOG1554">
    <property type="taxonomic scope" value="Eukaryota"/>
</dbReference>
<dbReference type="VEuPathDB" id="FungiDB:C5L36_0A01200"/>
<dbReference type="Pfam" id="PF01398">
    <property type="entry name" value="JAB"/>
    <property type="match status" value="1"/>
</dbReference>
<evidence type="ECO:0000256" key="1">
    <source>
        <dbReference type="ARBA" id="ARBA00004123"/>
    </source>
</evidence>
<evidence type="ECO:0000256" key="10">
    <source>
        <dbReference type="ARBA" id="ARBA00022801"/>
    </source>
</evidence>
<accession>A0A099P6T5</accession>
<comment type="caution">
    <text evidence="15">The sequence shown here is derived from an EMBL/GenBank/DDBJ whole genome shotgun (WGS) entry which is preliminary data.</text>
</comment>
<evidence type="ECO:0000256" key="6">
    <source>
        <dbReference type="ARBA" id="ARBA00022490"/>
    </source>
</evidence>
<dbReference type="GO" id="GO:0006508">
    <property type="term" value="P:proteolysis"/>
    <property type="evidence" value="ECO:0007669"/>
    <property type="project" value="UniProtKB-KW"/>
</dbReference>
<keyword evidence="7" id="KW-0645">Protease</keyword>
<name>A0A099P6T5_PICKU</name>
<evidence type="ECO:0000256" key="12">
    <source>
        <dbReference type="ARBA" id="ARBA00023049"/>
    </source>
</evidence>
<dbReference type="CDD" id="cd08069">
    <property type="entry name" value="MPN_RPN11_CSN5"/>
    <property type="match status" value="1"/>
</dbReference>
<comment type="subcellular location">
    <subcellularLocation>
        <location evidence="2">Cytoplasm</location>
    </subcellularLocation>
    <subcellularLocation>
        <location evidence="1">Nucleus</location>
    </subcellularLocation>
</comment>
<evidence type="ECO:0000256" key="11">
    <source>
        <dbReference type="ARBA" id="ARBA00022833"/>
    </source>
</evidence>
<dbReference type="Proteomes" id="UP000189274">
    <property type="component" value="Unassembled WGS sequence"/>
</dbReference>
<keyword evidence="6" id="KW-0963">Cytoplasm</keyword>
<keyword evidence="10" id="KW-0378">Hydrolase</keyword>
<keyword evidence="11" id="KW-0862">Zinc</keyword>
<gene>
    <name evidence="16" type="ORF">BOH78_4154</name>
    <name evidence="15" type="ORF">JL09_g949</name>
</gene>
<comment type="similarity">
    <text evidence="3">Belongs to the peptidase M67A family. CSN5 subfamily.</text>
</comment>
<evidence type="ECO:0000256" key="8">
    <source>
        <dbReference type="ARBA" id="ARBA00022723"/>
    </source>
</evidence>
<evidence type="ECO:0000313" key="15">
    <source>
        <dbReference type="EMBL" id="KGK39907.1"/>
    </source>
</evidence>
<keyword evidence="8" id="KW-0479">Metal-binding</keyword>
<keyword evidence="13" id="KW-0539">Nucleus</keyword>
<dbReference type="GO" id="GO:0008180">
    <property type="term" value="C:COP9 signalosome"/>
    <property type="evidence" value="ECO:0007669"/>
    <property type="project" value="UniProtKB-KW"/>
</dbReference>
<reference evidence="17" key="1">
    <citation type="journal article" date="2014" name="Microb. Cell Fact.">
        <title>Exploiting Issatchenkia orientalis SD108 for succinic acid production.</title>
        <authorList>
            <person name="Xiao H."/>
            <person name="Shao Z."/>
            <person name="Jiang Y."/>
            <person name="Dole S."/>
            <person name="Zhao H."/>
        </authorList>
    </citation>
    <scope>NUCLEOTIDE SEQUENCE [LARGE SCALE GENOMIC DNA]</scope>
    <source>
        <strain evidence="17">SD108</strain>
    </source>
</reference>